<evidence type="ECO:0000313" key="2">
    <source>
        <dbReference type="EMBL" id="TXN37047.1"/>
    </source>
</evidence>
<dbReference type="GO" id="GO:0016740">
    <property type="term" value="F:transferase activity"/>
    <property type="evidence" value="ECO:0007669"/>
    <property type="project" value="UniProtKB-KW"/>
</dbReference>
<dbReference type="PANTHER" id="PTHR11735:SF11">
    <property type="entry name" value="TRNA THREONYLCARBAMOYLADENOSINE BIOSYNTHESIS PROTEIN TSAB"/>
    <property type="match status" value="1"/>
</dbReference>
<dbReference type="PANTHER" id="PTHR11735">
    <property type="entry name" value="TRNA N6-ADENOSINE THREONYLCARBAMOYLTRANSFERASE"/>
    <property type="match status" value="1"/>
</dbReference>
<dbReference type="NCBIfam" id="TIGR03725">
    <property type="entry name" value="T6A_YeaZ"/>
    <property type="match status" value="1"/>
</dbReference>
<keyword evidence="3" id="KW-1185">Reference proteome</keyword>
<dbReference type="SUPFAM" id="SSF53067">
    <property type="entry name" value="Actin-like ATPase domain"/>
    <property type="match status" value="2"/>
</dbReference>
<feature type="domain" description="Gcp-like" evidence="1">
    <location>
        <begin position="34"/>
        <end position="147"/>
    </location>
</feature>
<dbReference type="GO" id="GO:0005829">
    <property type="term" value="C:cytosol"/>
    <property type="evidence" value="ECO:0007669"/>
    <property type="project" value="TreeGrafter"/>
</dbReference>
<dbReference type="CDD" id="cd24032">
    <property type="entry name" value="ASKHA_NBD_TsaB"/>
    <property type="match status" value="1"/>
</dbReference>
<evidence type="ECO:0000259" key="1">
    <source>
        <dbReference type="Pfam" id="PF00814"/>
    </source>
</evidence>
<name>A0A5C8V5Q0_9FLAO</name>
<dbReference type="Proteomes" id="UP000321456">
    <property type="component" value="Unassembled WGS sequence"/>
</dbReference>
<gene>
    <name evidence="2" type="primary">tsaB</name>
    <name evidence="2" type="ORF">FVB32_01805</name>
</gene>
<dbReference type="GO" id="GO:0002949">
    <property type="term" value="P:tRNA threonylcarbamoyladenosine modification"/>
    <property type="evidence" value="ECO:0007669"/>
    <property type="project" value="InterPro"/>
</dbReference>
<sequence>MARILNLETATTNCSVSISEGNDIICLKENNAISYSHSEQLHIFIKEALQEASLSFTDLDAVAVSKGPGSYTGLRIGVSAAKGLCFSLDLPLISVPTLESMANQMMVLDGEVIIPVLDARRMEVYSSVYNSDHKEIRVTKAEIIDENSFGEFSSHTKIHIIGSGAEKCKEPIRYSNVVFDTTVVPSAREMAKIAFRKFEEGSFEDVAYFEPYYLKDFVLQTKKKA</sequence>
<dbReference type="InterPro" id="IPR043129">
    <property type="entry name" value="ATPase_NBD"/>
</dbReference>
<evidence type="ECO:0000313" key="3">
    <source>
        <dbReference type="Proteomes" id="UP000321456"/>
    </source>
</evidence>
<dbReference type="InterPro" id="IPR022496">
    <property type="entry name" value="T6A_TsaB"/>
</dbReference>
<dbReference type="RefSeq" id="WP_147740879.1">
    <property type="nucleotide sequence ID" value="NZ_VRUR01000001.1"/>
</dbReference>
<dbReference type="Gene3D" id="3.30.420.40">
    <property type="match status" value="2"/>
</dbReference>
<dbReference type="Pfam" id="PF00814">
    <property type="entry name" value="TsaD"/>
    <property type="match status" value="1"/>
</dbReference>
<dbReference type="EMBL" id="VRUR01000001">
    <property type="protein sequence ID" value="TXN37047.1"/>
    <property type="molecule type" value="Genomic_DNA"/>
</dbReference>
<organism evidence="2 3">
    <name type="scientific">Flagellimonas hymeniacidonis</name>
    <dbReference type="NCBI Taxonomy" id="2603628"/>
    <lineage>
        <taxon>Bacteria</taxon>
        <taxon>Pseudomonadati</taxon>
        <taxon>Bacteroidota</taxon>
        <taxon>Flavobacteriia</taxon>
        <taxon>Flavobacteriales</taxon>
        <taxon>Flavobacteriaceae</taxon>
        <taxon>Flagellimonas</taxon>
    </lineage>
</organism>
<dbReference type="AlphaFoldDB" id="A0A5C8V5Q0"/>
<proteinExistence type="predicted"/>
<keyword evidence="2" id="KW-0808">Transferase</keyword>
<comment type="caution">
    <text evidence="2">The sequence shown here is derived from an EMBL/GenBank/DDBJ whole genome shotgun (WGS) entry which is preliminary data.</text>
</comment>
<accession>A0A5C8V5Q0</accession>
<protein>
    <submittedName>
        <fullName evidence="2">tRNA (Adenosine(37)-N6)-threonylcarbamoyltransferase complex dimerization subunit type 1 TsaB</fullName>
    </submittedName>
</protein>
<dbReference type="InterPro" id="IPR000905">
    <property type="entry name" value="Gcp-like_dom"/>
</dbReference>
<reference evidence="2 3" key="1">
    <citation type="submission" date="2019-08" db="EMBL/GenBank/DDBJ databases">
        <title>Professor.</title>
        <authorList>
            <person name="Park J.S."/>
        </authorList>
    </citation>
    <scope>NUCLEOTIDE SEQUENCE [LARGE SCALE GENOMIC DNA]</scope>
    <source>
        <strain evidence="2 3">176CP5-101</strain>
    </source>
</reference>